<proteinExistence type="predicted"/>
<evidence type="ECO:0000313" key="3">
    <source>
        <dbReference type="Proteomes" id="UP000663873"/>
    </source>
</evidence>
<reference evidence="2" key="1">
    <citation type="submission" date="2021-02" db="EMBL/GenBank/DDBJ databases">
        <authorList>
            <person name="Nowell W R."/>
        </authorList>
    </citation>
    <scope>NUCLEOTIDE SEQUENCE</scope>
</reference>
<feature type="compositionally biased region" description="Polar residues" evidence="1">
    <location>
        <begin position="1"/>
        <end position="24"/>
    </location>
</feature>
<dbReference type="AlphaFoldDB" id="A0A820CPZ1"/>
<organism evidence="2 3">
    <name type="scientific">Rotaria socialis</name>
    <dbReference type="NCBI Taxonomy" id="392032"/>
    <lineage>
        <taxon>Eukaryota</taxon>
        <taxon>Metazoa</taxon>
        <taxon>Spiralia</taxon>
        <taxon>Gnathifera</taxon>
        <taxon>Rotifera</taxon>
        <taxon>Eurotatoria</taxon>
        <taxon>Bdelloidea</taxon>
        <taxon>Philodinida</taxon>
        <taxon>Philodinidae</taxon>
        <taxon>Rotaria</taxon>
    </lineage>
</organism>
<gene>
    <name evidence="2" type="ORF">UJA718_LOCUS7978</name>
</gene>
<evidence type="ECO:0000313" key="2">
    <source>
        <dbReference type="EMBL" id="CAF4225144.1"/>
    </source>
</evidence>
<dbReference type="EMBL" id="CAJOBP010000826">
    <property type="protein sequence ID" value="CAF4225144.1"/>
    <property type="molecule type" value="Genomic_DNA"/>
</dbReference>
<protein>
    <submittedName>
        <fullName evidence="2">Uncharacterized protein</fullName>
    </submittedName>
</protein>
<sequence>NETDAISSSLANENNKSTPSSEIVNNDHAGNDINEEIENKNEEKDEDTEKNDQNTDVKDSQLPPDLEIPNEKTLSDDENNEELFQSTRPYIQDSIASPVVTQSPAPPRNYNFNENIPLMTNLNDSEDELFK</sequence>
<feature type="non-terminal residue" evidence="2">
    <location>
        <position position="1"/>
    </location>
</feature>
<dbReference type="Proteomes" id="UP000663873">
    <property type="component" value="Unassembled WGS sequence"/>
</dbReference>
<feature type="compositionally biased region" description="Basic and acidic residues" evidence="1">
    <location>
        <begin position="50"/>
        <end position="59"/>
    </location>
</feature>
<accession>A0A820CPZ1</accession>
<name>A0A820CPZ1_9BILA</name>
<feature type="region of interest" description="Disordered" evidence="1">
    <location>
        <begin position="1"/>
        <end position="111"/>
    </location>
</feature>
<evidence type="ECO:0000256" key="1">
    <source>
        <dbReference type="SAM" id="MobiDB-lite"/>
    </source>
</evidence>
<comment type="caution">
    <text evidence="2">The sequence shown here is derived from an EMBL/GenBank/DDBJ whole genome shotgun (WGS) entry which is preliminary data.</text>
</comment>
<keyword evidence="3" id="KW-1185">Reference proteome</keyword>